<comment type="caution">
    <text evidence="8">The sequence shown here is derived from an EMBL/GenBank/DDBJ whole genome shotgun (WGS) entry which is preliminary data.</text>
</comment>
<dbReference type="GO" id="GO:0009249">
    <property type="term" value="P:protein lipoylation"/>
    <property type="evidence" value="ECO:0007669"/>
    <property type="project" value="InterPro"/>
</dbReference>
<dbReference type="EC" id="2.3.1.181" evidence="3"/>
<evidence type="ECO:0000313" key="8">
    <source>
        <dbReference type="EMBL" id="KAI9637663.1"/>
    </source>
</evidence>
<comment type="similarity">
    <text evidence="2">Belongs to the LipB family.</text>
</comment>
<protein>
    <recommendedName>
        <fullName evidence="3">lipoyl(octanoyl) transferase</fullName>
        <ecNumber evidence="3">2.3.1.181</ecNumber>
    </recommendedName>
</protein>
<dbReference type="InterPro" id="IPR000544">
    <property type="entry name" value="Octanoyltransferase"/>
</dbReference>
<reference evidence="8" key="1">
    <citation type="journal article" date="2022" name="G3 (Bethesda)">
        <title>High quality genome of the basidiomycete yeast Dioszegia hungarica PDD-24b-2 isolated from cloud water.</title>
        <authorList>
            <person name="Jarrige D."/>
            <person name="Haridas S."/>
            <person name="Bleykasten-Grosshans C."/>
            <person name="Joly M."/>
            <person name="Nadalig T."/>
            <person name="Sancelme M."/>
            <person name="Vuilleumier S."/>
            <person name="Grigoriev I.V."/>
            <person name="Amato P."/>
            <person name="Bringel F."/>
        </authorList>
    </citation>
    <scope>NUCLEOTIDE SEQUENCE</scope>
    <source>
        <strain evidence="8">PDD-24b-2</strain>
    </source>
</reference>
<comment type="pathway">
    <text evidence="1">Protein modification; protein lipoylation via endogenous pathway; protein N(6)-(lipoyl)lysine from octanoyl-[acyl-carrier-protein]: step 1/2.</text>
</comment>
<dbReference type="AlphaFoldDB" id="A0AA38LWF7"/>
<dbReference type="InterPro" id="IPR045864">
    <property type="entry name" value="aa-tRNA-synth_II/BPL/LPL"/>
</dbReference>
<evidence type="ECO:0000256" key="1">
    <source>
        <dbReference type="ARBA" id="ARBA00004821"/>
    </source>
</evidence>
<dbReference type="Proteomes" id="UP001164286">
    <property type="component" value="Unassembled WGS sequence"/>
</dbReference>
<dbReference type="InterPro" id="IPR004143">
    <property type="entry name" value="BPL_LPL_catalytic"/>
</dbReference>
<evidence type="ECO:0000256" key="5">
    <source>
        <dbReference type="ARBA" id="ARBA00023315"/>
    </source>
</evidence>
<feature type="domain" description="BPL/LPL catalytic" evidence="7">
    <location>
        <begin position="83"/>
        <end position="279"/>
    </location>
</feature>
<sequence>MRPSLPRALCRSAARLNRATSPSATCASPSYGVPSPKVHDLPPVRYHIFREPLPYPVGLKLQADIIDRRLALRDSEKGKGKAGAQDVLLLLVEHVPTYTTGRRDNSPNPDTLHPEEKKVQNVGADFFITKRGGQVTYHGPGQLVGYPIFDLNAMELSTRCYVEYMQRLLGEYCREGLGLTGIEAPHKDGHVGVFAGDGEKVASIGIHLRHRITSHGFAINITPEPKAWFDLVTACGLADMRAVSVQDLLQRQQKSAKPSVEDAARDIMGRFSKAYGRETVSLDQGAEAEGEVADLRELVARAEEEAGRMNKEKGGWRTEPAR</sequence>
<name>A0AA38LWF7_9TREE</name>
<dbReference type="PANTHER" id="PTHR10993:SF7">
    <property type="entry name" value="LIPOYLTRANSFERASE 2, MITOCHONDRIAL-RELATED"/>
    <property type="match status" value="1"/>
</dbReference>
<dbReference type="PROSITE" id="PS51733">
    <property type="entry name" value="BPL_LPL_CATALYTIC"/>
    <property type="match status" value="1"/>
</dbReference>
<evidence type="ECO:0000256" key="3">
    <source>
        <dbReference type="ARBA" id="ARBA00012334"/>
    </source>
</evidence>
<dbReference type="PANTHER" id="PTHR10993">
    <property type="entry name" value="OCTANOYLTRANSFERASE"/>
    <property type="match status" value="1"/>
</dbReference>
<evidence type="ECO:0000256" key="2">
    <source>
        <dbReference type="ARBA" id="ARBA00007907"/>
    </source>
</evidence>
<dbReference type="RefSeq" id="XP_052947440.1">
    <property type="nucleotide sequence ID" value="XM_053086815.1"/>
</dbReference>
<proteinExistence type="inferred from homology"/>
<keyword evidence="4" id="KW-0808">Transferase</keyword>
<evidence type="ECO:0000313" key="9">
    <source>
        <dbReference type="Proteomes" id="UP001164286"/>
    </source>
</evidence>
<evidence type="ECO:0000256" key="4">
    <source>
        <dbReference type="ARBA" id="ARBA00022679"/>
    </source>
</evidence>
<feature type="coiled-coil region" evidence="6">
    <location>
        <begin position="285"/>
        <end position="312"/>
    </location>
</feature>
<organism evidence="8 9">
    <name type="scientific">Dioszegia hungarica</name>
    <dbReference type="NCBI Taxonomy" id="4972"/>
    <lineage>
        <taxon>Eukaryota</taxon>
        <taxon>Fungi</taxon>
        <taxon>Dikarya</taxon>
        <taxon>Basidiomycota</taxon>
        <taxon>Agaricomycotina</taxon>
        <taxon>Tremellomycetes</taxon>
        <taxon>Tremellales</taxon>
        <taxon>Bulleribasidiaceae</taxon>
        <taxon>Dioszegia</taxon>
    </lineage>
</organism>
<gene>
    <name evidence="8" type="ORF">MKK02DRAFT_23960</name>
</gene>
<evidence type="ECO:0000256" key="6">
    <source>
        <dbReference type="SAM" id="Coils"/>
    </source>
</evidence>
<dbReference type="GeneID" id="77726016"/>
<dbReference type="NCBIfam" id="TIGR00214">
    <property type="entry name" value="lipB"/>
    <property type="match status" value="1"/>
</dbReference>
<dbReference type="InterPro" id="IPR020605">
    <property type="entry name" value="Octanoyltransferase_CS"/>
</dbReference>
<dbReference type="EMBL" id="JAKWFO010000004">
    <property type="protein sequence ID" value="KAI9637663.1"/>
    <property type="molecule type" value="Genomic_DNA"/>
</dbReference>
<keyword evidence="5" id="KW-0012">Acyltransferase</keyword>
<dbReference type="PROSITE" id="PS01313">
    <property type="entry name" value="LIPB"/>
    <property type="match status" value="1"/>
</dbReference>
<keyword evidence="6" id="KW-0175">Coiled coil</keyword>
<dbReference type="Pfam" id="PF21948">
    <property type="entry name" value="LplA-B_cat"/>
    <property type="match status" value="1"/>
</dbReference>
<keyword evidence="9" id="KW-1185">Reference proteome</keyword>
<accession>A0AA38LWF7</accession>
<dbReference type="SUPFAM" id="SSF55681">
    <property type="entry name" value="Class II aaRS and biotin synthetases"/>
    <property type="match status" value="1"/>
</dbReference>
<evidence type="ECO:0000259" key="7">
    <source>
        <dbReference type="PROSITE" id="PS51733"/>
    </source>
</evidence>
<dbReference type="Gene3D" id="3.30.930.10">
    <property type="entry name" value="Bira Bifunctional Protein, Domain 2"/>
    <property type="match status" value="1"/>
</dbReference>
<dbReference type="GO" id="GO:0033819">
    <property type="term" value="F:lipoyl(octanoyl) transferase activity"/>
    <property type="evidence" value="ECO:0007669"/>
    <property type="project" value="UniProtKB-EC"/>
</dbReference>